<dbReference type="EMBL" id="VDDB01000017">
    <property type="protein sequence ID" value="TNB92310.1"/>
    <property type="molecule type" value="Genomic_DNA"/>
</dbReference>
<dbReference type="Proteomes" id="UP000306272">
    <property type="component" value="Unassembled WGS sequence"/>
</dbReference>
<proteinExistence type="predicted"/>
<accession>A0A5C4KST0</accession>
<keyword evidence="2" id="KW-1185">Reference proteome</keyword>
<sequence>MDDAGCVFNFIVFELESEVIVDESVHRRALVGLHEQLMREALCQHAQLIKNPDYAGNSVPEISWELEKAVATPLSDGELKNLMLTEDYVRGPLALYGSFREPPYGTKFKGGEREAQELFHEWKIAIGLVENCGVTAINWVKGINTTWVDREDAIPGRESWSNYFDSGLEWWGIWCMTILNPERRTISALIASTTD</sequence>
<dbReference type="AlphaFoldDB" id="A0A5C4KST0"/>
<organism evidence="1 2">
    <name type="scientific">Pseudomonas jessenii</name>
    <dbReference type="NCBI Taxonomy" id="77298"/>
    <lineage>
        <taxon>Bacteria</taxon>
        <taxon>Pseudomonadati</taxon>
        <taxon>Pseudomonadota</taxon>
        <taxon>Gammaproteobacteria</taxon>
        <taxon>Pseudomonadales</taxon>
        <taxon>Pseudomonadaceae</taxon>
        <taxon>Pseudomonas</taxon>
    </lineage>
</organism>
<comment type="caution">
    <text evidence="1">The sequence shown here is derived from an EMBL/GenBank/DDBJ whole genome shotgun (WGS) entry which is preliminary data.</text>
</comment>
<evidence type="ECO:0000313" key="2">
    <source>
        <dbReference type="Proteomes" id="UP000306272"/>
    </source>
</evidence>
<name>A0A5C4KST0_PSEJE</name>
<reference evidence="1" key="1">
    <citation type="submission" date="2019-06" db="EMBL/GenBank/DDBJ databases">
        <title>Pseudomonas-derived Butenolides : (Bio)synthesis of Styrolides.</title>
        <authorList>
            <person name="Klapper M."/>
            <person name="Chowdhury S."/>
            <person name="Stallforth P."/>
        </authorList>
    </citation>
    <scope>NUCLEOTIDE SEQUENCE [LARGE SCALE GENOMIC DNA]</scope>
    <source>
        <strain evidence="1">EC-S101</strain>
    </source>
</reference>
<gene>
    <name evidence="1" type="ORF">FHG55_23395</name>
</gene>
<protein>
    <submittedName>
        <fullName evidence="1">Uncharacterized protein</fullName>
    </submittedName>
</protein>
<evidence type="ECO:0000313" key="1">
    <source>
        <dbReference type="EMBL" id="TNB92310.1"/>
    </source>
</evidence>